<keyword evidence="7" id="KW-0131">Cell cycle</keyword>
<dbReference type="KEGG" id="mgm:Mmc1_0468"/>
<dbReference type="HOGENOM" id="CLU_653467_0_0_5"/>
<evidence type="ECO:0000256" key="5">
    <source>
        <dbReference type="SAM" id="MobiDB-lite"/>
    </source>
</evidence>
<accession>A0L4V0</accession>
<feature type="compositionally biased region" description="Pro residues" evidence="5">
    <location>
        <begin position="134"/>
        <end position="148"/>
    </location>
</feature>
<sequence length="420" mass="46430" precursor="true">MRRRGWLLLLFGLWPGLLHAAPSRQAIQQWGAELVAQVEANWLAPAGIDSHGLTVQLSIQWQSTGALIMHGIRRASGQRAFDESVVHAIEQSQNLPAPPVGCQICLKPITFNFAPGAKPQQPAQIRPRAISRSVPPPRAKAGSAPPPAQGDFSQAIDQMLKSQPTPQQLAQQQAEQQAWQAQLYPLWQQQWQPPAQVDTRTLWGQWRVGWNGKGGLQVLERLQSSGHGAVDAAIVQALQGITQLPTPPPHCTVCQQPMVMTFERGSLRKAAEQTAASELAAPSPPETPALPHWLGPSWHEDAKPMEPTLHKPYEPPPQPSSAVEKQREVAQWFQHVRHAISNQWQRPSGDIHVGRSMMLRVQWLENGTLEWVSTVRPSGHEGYDETVLKAVEAVAQLPPPPEGCTLCLRPIYITMHNEQP</sequence>
<organism evidence="7 8">
    <name type="scientific">Magnetococcus marinus (strain ATCC BAA-1437 / JCM 17883 / MC-1)</name>
    <dbReference type="NCBI Taxonomy" id="156889"/>
    <lineage>
        <taxon>Bacteria</taxon>
        <taxon>Pseudomonadati</taxon>
        <taxon>Pseudomonadota</taxon>
        <taxon>Magnetococcia</taxon>
        <taxon>Magnetococcales</taxon>
        <taxon>Magnetococcaceae</taxon>
        <taxon>Magnetococcus</taxon>
    </lineage>
</organism>
<reference evidence="8" key="1">
    <citation type="journal article" date="2009" name="Appl. Environ. Microbiol.">
        <title>Complete genome sequence of the chemolithoautotrophic marine magnetotactic coccus strain MC-1.</title>
        <authorList>
            <person name="Schubbe S."/>
            <person name="Williams T.J."/>
            <person name="Xie G."/>
            <person name="Kiss H.E."/>
            <person name="Brettin T.S."/>
            <person name="Martinez D."/>
            <person name="Ross C.A."/>
            <person name="Schuler D."/>
            <person name="Cox B.L."/>
            <person name="Nealson K.H."/>
            <person name="Bazylinski D.A."/>
        </authorList>
    </citation>
    <scope>NUCLEOTIDE SEQUENCE [LARGE SCALE GENOMIC DNA]</scope>
    <source>
        <strain evidence="8">ATCC BAA-1437 / JCM 17883 / MC-1</strain>
    </source>
</reference>
<keyword evidence="3" id="KW-1133">Transmembrane helix</keyword>
<evidence type="ECO:0000313" key="8">
    <source>
        <dbReference type="Proteomes" id="UP000002586"/>
    </source>
</evidence>
<dbReference type="Gene3D" id="3.30.1150.10">
    <property type="match status" value="3"/>
</dbReference>
<dbReference type="GO" id="GO:0051301">
    <property type="term" value="P:cell division"/>
    <property type="evidence" value="ECO:0007669"/>
    <property type="project" value="UniProtKB-KW"/>
</dbReference>
<proteinExistence type="predicted"/>
<gene>
    <name evidence="7" type="ordered locus">Mmc1_0468</name>
</gene>
<feature type="region of interest" description="Disordered" evidence="5">
    <location>
        <begin position="117"/>
        <end position="152"/>
    </location>
</feature>
<feature type="compositionally biased region" description="Low complexity" evidence="5">
    <location>
        <begin position="272"/>
        <end position="281"/>
    </location>
</feature>
<dbReference type="InterPro" id="IPR006260">
    <property type="entry name" value="TonB/TolA_C"/>
</dbReference>
<dbReference type="STRING" id="156889.Mmc1_0468"/>
<evidence type="ECO:0000256" key="6">
    <source>
        <dbReference type="SAM" id="SignalP"/>
    </source>
</evidence>
<dbReference type="Proteomes" id="UP000002586">
    <property type="component" value="Chromosome"/>
</dbReference>
<keyword evidence="8" id="KW-1185">Reference proteome</keyword>
<feature type="region of interest" description="Disordered" evidence="5">
    <location>
        <begin position="269"/>
        <end position="321"/>
    </location>
</feature>
<evidence type="ECO:0000256" key="3">
    <source>
        <dbReference type="ARBA" id="ARBA00022989"/>
    </source>
</evidence>
<dbReference type="RefSeq" id="WP_011712163.1">
    <property type="nucleotide sequence ID" value="NC_008576.1"/>
</dbReference>
<keyword evidence="7" id="KW-0132">Cell division</keyword>
<dbReference type="EMBL" id="CP000471">
    <property type="protein sequence ID" value="ABK42993.1"/>
    <property type="molecule type" value="Genomic_DNA"/>
</dbReference>
<dbReference type="NCBIfam" id="TIGR01352">
    <property type="entry name" value="tonB_Cterm"/>
    <property type="match status" value="2"/>
</dbReference>
<evidence type="ECO:0000256" key="2">
    <source>
        <dbReference type="ARBA" id="ARBA00022692"/>
    </source>
</evidence>
<evidence type="ECO:0000256" key="1">
    <source>
        <dbReference type="ARBA" id="ARBA00004167"/>
    </source>
</evidence>
<name>A0L4V0_MAGMM</name>
<protein>
    <submittedName>
        <fullName evidence="7">Cell division and transport-associated protein TolA</fullName>
    </submittedName>
</protein>
<reference evidence="7 8" key="2">
    <citation type="journal article" date="2012" name="Int. J. Syst. Evol. Microbiol.">
        <title>Magnetococcus marinus gen. nov., sp. nov., a marine, magnetotactic bacterium that represents a novel lineage (Magnetococcaceae fam. nov.; Magnetococcales ord. nov.) at the base of the Alphaproteobacteria.</title>
        <authorList>
            <person name="Bazylinski D.A."/>
            <person name="Williams T.J."/>
            <person name="Lefevre C.T."/>
            <person name="Berg R.J."/>
            <person name="Zhang C.L."/>
            <person name="Bowser S.S."/>
            <person name="Dean A.J."/>
            <person name="Beveridge T.J."/>
        </authorList>
    </citation>
    <scope>NUCLEOTIDE SEQUENCE [LARGE SCALE GENOMIC DNA]</scope>
    <source>
        <strain evidence="8">ATCC BAA-1437 / JCM 17883 / MC-1</strain>
    </source>
</reference>
<dbReference type="GO" id="GO:0016020">
    <property type="term" value="C:membrane"/>
    <property type="evidence" value="ECO:0007669"/>
    <property type="project" value="UniProtKB-SubCell"/>
</dbReference>
<dbReference type="eggNOG" id="COG0810">
    <property type="taxonomic scope" value="Bacteria"/>
</dbReference>
<comment type="subcellular location">
    <subcellularLocation>
        <location evidence="1">Membrane</location>
        <topology evidence="1">Single-pass membrane protein</topology>
    </subcellularLocation>
</comment>
<dbReference type="Pfam" id="PF13103">
    <property type="entry name" value="TonB_2"/>
    <property type="match status" value="3"/>
</dbReference>
<feature type="compositionally biased region" description="Basic and acidic residues" evidence="5">
    <location>
        <begin position="298"/>
        <end position="313"/>
    </location>
</feature>
<keyword evidence="2" id="KW-0812">Transmembrane</keyword>
<dbReference type="AlphaFoldDB" id="A0L4V0"/>
<evidence type="ECO:0000313" key="7">
    <source>
        <dbReference type="EMBL" id="ABK42993.1"/>
    </source>
</evidence>
<feature type="signal peptide" evidence="6">
    <location>
        <begin position="1"/>
        <end position="20"/>
    </location>
</feature>
<dbReference type="SUPFAM" id="SSF74653">
    <property type="entry name" value="TolA/TonB C-terminal domain"/>
    <property type="match status" value="3"/>
</dbReference>
<feature type="chain" id="PRO_5002625911" evidence="6">
    <location>
        <begin position="21"/>
        <end position="420"/>
    </location>
</feature>
<keyword evidence="4" id="KW-0472">Membrane</keyword>
<evidence type="ECO:0000256" key="4">
    <source>
        <dbReference type="ARBA" id="ARBA00023136"/>
    </source>
</evidence>
<keyword evidence="6" id="KW-0732">Signal</keyword>